<dbReference type="Gene3D" id="3.40.50.620">
    <property type="entry name" value="HUPs"/>
    <property type="match status" value="1"/>
</dbReference>
<evidence type="ECO:0000313" key="9">
    <source>
        <dbReference type="EMBL" id="KAB1075776.1"/>
    </source>
</evidence>
<sequence length="323" mass="34975">MERRLPRLPAQRRGRGLLATRHRLHPVAGPLPAPIRRLRRPVLRFAPSPNGRLHRGHAYSALLNAAIARRLGGRLLLRIEDIDPVRSRPALVAAITHDLAWLGLRFDGPVRRQSEHLPAYRAALADLAARGLAYPCFCSRSAIATAALAAGDPVPRDPDGTPLYPGTCRTLPAPEIAARRSAGAPHTWRLDIARALAASGSLAYGAFDCEGQEWEVPADPARWGDAVIARRDVPTSYHLAVVHDDAAQGITHVVRGQDLEAATDLHRLLQRLLGLPTPRYHHHALIRDPAGEKLAKSRGSQSLQDLRDAGVTPGAVRAGLGFA</sequence>
<keyword evidence="4" id="KW-0862">Zinc</keyword>
<dbReference type="PANTHER" id="PTHR43311">
    <property type="entry name" value="GLUTAMATE--TRNA LIGASE"/>
    <property type="match status" value="1"/>
</dbReference>
<comment type="similarity">
    <text evidence="7">Belongs to the class-I aminoacyl-tRNA synthetase family.</text>
</comment>
<dbReference type="SUPFAM" id="SSF52374">
    <property type="entry name" value="Nucleotidylyl transferase"/>
    <property type="match status" value="1"/>
</dbReference>
<dbReference type="InterPro" id="IPR014729">
    <property type="entry name" value="Rossmann-like_a/b/a_fold"/>
</dbReference>
<accession>A0A6N6MY28</accession>
<evidence type="ECO:0000256" key="2">
    <source>
        <dbReference type="ARBA" id="ARBA00022723"/>
    </source>
</evidence>
<reference evidence="9 10" key="1">
    <citation type="submission" date="2019-09" db="EMBL/GenBank/DDBJ databases">
        <title>YIM 132548 draft genome.</title>
        <authorList>
            <person name="Jiang L."/>
        </authorList>
    </citation>
    <scope>NUCLEOTIDE SEQUENCE [LARGE SCALE GENOMIC DNA]</scope>
    <source>
        <strain evidence="9 10">YIM 132548</strain>
    </source>
</reference>
<dbReference type="GO" id="GO:0004818">
    <property type="term" value="F:glutamate-tRNA ligase activity"/>
    <property type="evidence" value="ECO:0007669"/>
    <property type="project" value="TreeGrafter"/>
</dbReference>
<evidence type="ECO:0000256" key="5">
    <source>
        <dbReference type="ARBA" id="ARBA00022840"/>
    </source>
</evidence>
<evidence type="ECO:0000256" key="6">
    <source>
        <dbReference type="ARBA" id="ARBA00023146"/>
    </source>
</evidence>
<feature type="domain" description="Glutamyl/glutaminyl-tRNA synthetase class Ib catalytic" evidence="8">
    <location>
        <begin position="43"/>
        <end position="320"/>
    </location>
</feature>
<dbReference type="Pfam" id="PF00749">
    <property type="entry name" value="tRNA-synt_1c"/>
    <property type="match status" value="1"/>
</dbReference>
<dbReference type="InterPro" id="IPR000924">
    <property type="entry name" value="Glu/Gln-tRNA-synth"/>
</dbReference>
<dbReference type="PANTHER" id="PTHR43311:SF1">
    <property type="entry name" value="GLUTAMYL-Q TRNA(ASP) SYNTHETASE"/>
    <property type="match status" value="1"/>
</dbReference>
<dbReference type="EMBL" id="VZZJ01000002">
    <property type="protein sequence ID" value="KAB1075776.1"/>
    <property type="molecule type" value="Genomic_DNA"/>
</dbReference>
<dbReference type="Proteomes" id="UP000441523">
    <property type="component" value="Unassembled WGS sequence"/>
</dbReference>
<keyword evidence="3 7" id="KW-0547">Nucleotide-binding</keyword>
<keyword evidence="6 7" id="KW-0030">Aminoacyl-tRNA synthetase</keyword>
<dbReference type="GO" id="GO:0006424">
    <property type="term" value="P:glutamyl-tRNA aminoacylation"/>
    <property type="evidence" value="ECO:0007669"/>
    <property type="project" value="TreeGrafter"/>
</dbReference>
<organism evidence="9 10">
    <name type="scientific">Methylobacterium planeticum</name>
    <dbReference type="NCBI Taxonomy" id="2615211"/>
    <lineage>
        <taxon>Bacteria</taxon>
        <taxon>Pseudomonadati</taxon>
        <taxon>Pseudomonadota</taxon>
        <taxon>Alphaproteobacteria</taxon>
        <taxon>Hyphomicrobiales</taxon>
        <taxon>Methylobacteriaceae</taxon>
        <taxon>Methylobacterium</taxon>
    </lineage>
</organism>
<comment type="caution">
    <text evidence="9">The sequence shown here is derived from an EMBL/GenBank/DDBJ whole genome shotgun (WGS) entry which is preliminary data.</text>
</comment>
<gene>
    <name evidence="9" type="ORF">F6X51_03715</name>
</gene>
<dbReference type="PRINTS" id="PR00987">
    <property type="entry name" value="TRNASYNTHGLU"/>
</dbReference>
<evidence type="ECO:0000256" key="4">
    <source>
        <dbReference type="ARBA" id="ARBA00022833"/>
    </source>
</evidence>
<evidence type="ECO:0000256" key="1">
    <source>
        <dbReference type="ARBA" id="ARBA00022598"/>
    </source>
</evidence>
<keyword evidence="10" id="KW-1185">Reference proteome</keyword>
<dbReference type="InterPro" id="IPR049940">
    <property type="entry name" value="GluQ/Sye"/>
</dbReference>
<evidence type="ECO:0000256" key="7">
    <source>
        <dbReference type="RuleBase" id="RU363037"/>
    </source>
</evidence>
<dbReference type="EC" id="6.1.1.-" evidence="9"/>
<keyword evidence="5 7" id="KW-0067">ATP-binding</keyword>
<dbReference type="InterPro" id="IPR020058">
    <property type="entry name" value="Glu/Gln-tRNA-synth_Ib_cat-dom"/>
</dbReference>
<keyword evidence="1 7" id="KW-0436">Ligase</keyword>
<protein>
    <submittedName>
        <fullName evidence="9">tRNA glutamyl-Q(34) synthetase GluQRS</fullName>
        <ecNumber evidence="9">6.1.1.-</ecNumber>
    </submittedName>
</protein>
<evidence type="ECO:0000259" key="8">
    <source>
        <dbReference type="Pfam" id="PF00749"/>
    </source>
</evidence>
<dbReference type="AlphaFoldDB" id="A0A6N6MY28"/>
<evidence type="ECO:0000256" key="3">
    <source>
        <dbReference type="ARBA" id="ARBA00022741"/>
    </source>
</evidence>
<keyword evidence="2" id="KW-0479">Metal-binding</keyword>
<dbReference type="GO" id="GO:0005524">
    <property type="term" value="F:ATP binding"/>
    <property type="evidence" value="ECO:0007669"/>
    <property type="project" value="UniProtKB-KW"/>
</dbReference>
<dbReference type="NCBIfam" id="NF004315">
    <property type="entry name" value="PRK05710.1-4"/>
    <property type="match status" value="1"/>
</dbReference>
<dbReference type="GO" id="GO:0005829">
    <property type="term" value="C:cytosol"/>
    <property type="evidence" value="ECO:0007669"/>
    <property type="project" value="TreeGrafter"/>
</dbReference>
<evidence type="ECO:0000313" key="10">
    <source>
        <dbReference type="Proteomes" id="UP000441523"/>
    </source>
</evidence>
<proteinExistence type="inferred from homology"/>
<keyword evidence="7" id="KW-0648">Protein biosynthesis</keyword>
<name>A0A6N6MY28_9HYPH</name>